<name>A0ABW4V0X5_9MICO</name>
<accession>A0ABW4V0X5</accession>
<proteinExistence type="predicted"/>
<dbReference type="Proteomes" id="UP001597338">
    <property type="component" value="Unassembled WGS sequence"/>
</dbReference>
<sequence length="172" mass="18766">MMNSELCLVEVSGSEMTGGIDVLEPIFAAVRDGVSERLSCGFGNSWPTLNLFLTGEQYATSPPLGHAVLGGAIIELSEPMQLLVLLESREAVTVRDELNQVTFEQLLVRNGERVVGQFEDSYPDDAMRELAEAVPGRVLASMREGLSALQEFYGGVRVEKGFCVAKRLYGHL</sequence>
<dbReference type="Gene3D" id="3.40.1760.10">
    <property type="entry name" value="YfbM-like super family"/>
    <property type="match status" value="1"/>
</dbReference>
<evidence type="ECO:0000313" key="1">
    <source>
        <dbReference type="EMBL" id="MFD2024436.1"/>
    </source>
</evidence>
<reference evidence="2" key="1">
    <citation type="journal article" date="2019" name="Int. J. Syst. Evol. Microbiol.">
        <title>The Global Catalogue of Microorganisms (GCM) 10K type strain sequencing project: providing services to taxonomists for standard genome sequencing and annotation.</title>
        <authorList>
            <consortium name="The Broad Institute Genomics Platform"/>
            <consortium name="The Broad Institute Genome Sequencing Center for Infectious Disease"/>
            <person name="Wu L."/>
            <person name="Ma J."/>
        </authorList>
    </citation>
    <scope>NUCLEOTIDE SEQUENCE [LARGE SCALE GENOMIC DNA]</scope>
    <source>
        <strain evidence="2">CCM 7043</strain>
    </source>
</reference>
<dbReference type="InterPro" id="IPR015068">
    <property type="entry name" value="DUF1877"/>
</dbReference>
<comment type="caution">
    <text evidence="1">The sequence shown here is derived from an EMBL/GenBank/DDBJ whole genome shotgun (WGS) entry which is preliminary data.</text>
</comment>
<organism evidence="1 2">
    <name type="scientific">Promicromonospora aerolata</name>
    <dbReference type="NCBI Taxonomy" id="195749"/>
    <lineage>
        <taxon>Bacteria</taxon>
        <taxon>Bacillati</taxon>
        <taxon>Actinomycetota</taxon>
        <taxon>Actinomycetes</taxon>
        <taxon>Micrococcales</taxon>
        <taxon>Promicromonosporaceae</taxon>
        <taxon>Promicromonospora</taxon>
    </lineage>
</organism>
<keyword evidence="2" id="KW-1185">Reference proteome</keyword>
<dbReference type="InterPro" id="IPR035944">
    <property type="entry name" value="YfbM-like_sf"/>
</dbReference>
<dbReference type="Pfam" id="PF08974">
    <property type="entry name" value="DUF1877"/>
    <property type="match status" value="1"/>
</dbReference>
<evidence type="ECO:0000313" key="2">
    <source>
        <dbReference type="Proteomes" id="UP001597338"/>
    </source>
</evidence>
<dbReference type="SUPFAM" id="SSF111069">
    <property type="entry name" value="Hypothetical protein yfbM"/>
    <property type="match status" value="1"/>
</dbReference>
<gene>
    <name evidence="1" type="ORF">ACFSL2_02830</name>
</gene>
<protein>
    <submittedName>
        <fullName evidence="1">DUF1877 family protein</fullName>
    </submittedName>
</protein>
<dbReference type="RefSeq" id="WP_377196377.1">
    <property type="nucleotide sequence ID" value="NZ_JBHUHF010000001.1"/>
</dbReference>
<dbReference type="EMBL" id="JBHUHF010000001">
    <property type="protein sequence ID" value="MFD2024436.1"/>
    <property type="molecule type" value="Genomic_DNA"/>
</dbReference>